<dbReference type="Pfam" id="PF13302">
    <property type="entry name" value="Acetyltransf_3"/>
    <property type="match status" value="1"/>
</dbReference>
<feature type="domain" description="N-acetyltransferase" evidence="2">
    <location>
        <begin position="20"/>
        <end position="180"/>
    </location>
</feature>
<dbReference type="InterPro" id="IPR016181">
    <property type="entry name" value="Acyl_CoA_acyltransferase"/>
</dbReference>
<reference evidence="4" key="1">
    <citation type="journal article" date="2019" name="Int. J. Syst. Evol. Microbiol.">
        <title>The Global Catalogue of Microorganisms (GCM) 10K type strain sequencing project: providing services to taxonomists for standard genome sequencing and annotation.</title>
        <authorList>
            <consortium name="The Broad Institute Genomics Platform"/>
            <consortium name="The Broad Institute Genome Sequencing Center for Infectious Disease"/>
            <person name="Wu L."/>
            <person name="Ma J."/>
        </authorList>
    </citation>
    <scope>NUCLEOTIDE SEQUENCE [LARGE SCALE GENOMIC DNA]</scope>
    <source>
        <strain evidence="4">JCM 17687</strain>
    </source>
</reference>
<accession>A0ABP9JA70</accession>
<proteinExistence type="predicted"/>
<gene>
    <name evidence="3" type="ORF">GCM10023258_15610</name>
</gene>
<feature type="region of interest" description="Disordered" evidence="1">
    <location>
        <begin position="1"/>
        <end position="20"/>
    </location>
</feature>
<dbReference type="RefSeq" id="WP_345506893.1">
    <property type="nucleotide sequence ID" value="NZ_BAABIW010000010.1"/>
</dbReference>
<dbReference type="InterPro" id="IPR000182">
    <property type="entry name" value="GNAT_dom"/>
</dbReference>
<comment type="caution">
    <text evidence="3">The sequence shown here is derived from an EMBL/GenBank/DDBJ whole genome shotgun (WGS) entry which is preliminary data.</text>
</comment>
<dbReference type="EMBL" id="BAABIW010000010">
    <property type="protein sequence ID" value="GAA5023921.1"/>
    <property type="molecule type" value="Genomic_DNA"/>
</dbReference>
<dbReference type="InterPro" id="IPR051531">
    <property type="entry name" value="N-acetyltransferase"/>
</dbReference>
<evidence type="ECO:0000259" key="2">
    <source>
        <dbReference type="PROSITE" id="PS51186"/>
    </source>
</evidence>
<dbReference type="PANTHER" id="PTHR43792">
    <property type="entry name" value="GNAT FAMILY, PUTATIVE (AFU_ORTHOLOGUE AFUA_3G00765)-RELATED-RELATED"/>
    <property type="match status" value="1"/>
</dbReference>
<evidence type="ECO:0000313" key="4">
    <source>
        <dbReference type="Proteomes" id="UP001500427"/>
    </source>
</evidence>
<protein>
    <submittedName>
        <fullName evidence="3">GNAT family N-acetyltransferase</fullName>
    </submittedName>
</protein>
<evidence type="ECO:0000313" key="3">
    <source>
        <dbReference type="EMBL" id="GAA5023921.1"/>
    </source>
</evidence>
<dbReference type="SUPFAM" id="SSF55729">
    <property type="entry name" value="Acyl-CoA N-acyltransferases (Nat)"/>
    <property type="match status" value="1"/>
</dbReference>
<evidence type="ECO:0000256" key="1">
    <source>
        <dbReference type="SAM" id="MobiDB-lite"/>
    </source>
</evidence>
<keyword evidence="4" id="KW-1185">Reference proteome</keyword>
<dbReference type="Gene3D" id="3.40.630.30">
    <property type="match status" value="1"/>
</dbReference>
<sequence length="181" mass="19673">MVSPGRDGSSQPDVLRTPRLSLRRPVPADAAAVLQILSDPAVARHHPSELVTELDDVEALVRRWLGHWEQHGFGNACVFEEGTGLLVGNAGVRWTTVDGGRGLNLMYRFSPATWGRGYATEAADGLLGWVRAALPDELVVARIRPANLSSQRVATKVGLRRDPDLDAQGDDGVEWAFTNRS</sequence>
<dbReference type="PANTHER" id="PTHR43792:SF1">
    <property type="entry name" value="N-ACETYLTRANSFERASE DOMAIN-CONTAINING PROTEIN"/>
    <property type="match status" value="1"/>
</dbReference>
<organism evidence="3 4">
    <name type="scientific">Terrabacter aeriphilus</name>
    <dbReference type="NCBI Taxonomy" id="515662"/>
    <lineage>
        <taxon>Bacteria</taxon>
        <taxon>Bacillati</taxon>
        <taxon>Actinomycetota</taxon>
        <taxon>Actinomycetes</taxon>
        <taxon>Micrococcales</taxon>
        <taxon>Intrasporangiaceae</taxon>
        <taxon>Terrabacter</taxon>
    </lineage>
</organism>
<name>A0ABP9JA70_9MICO</name>
<dbReference type="Proteomes" id="UP001500427">
    <property type="component" value="Unassembled WGS sequence"/>
</dbReference>
<dbReference type="PROSITE" id="PS51186">
    <property type="entry name" value="GNAT"/>
    <property type="match status" value="1"/>
</dbReference>